<dbReference type="RefSeq" id="WP_387972182.1">
    <property type="nucleotide sequence ID" value="NZ_JBHRWO010000006.1"/>
</dbReference>
<sequence length="323" mass="33313">MKFSTAIVGGVFAGTLALGLATVTPASATETSAPVTAAASASSRVFPSTLSLPDGSVPEGIAISGARAYVTSFADGTVYELNLATGRHKVLSPATGTGAVGIMLHDGRLFVAGGTAGTVRVLDPGSGEELASYTVGTTGQTFVNDFTVLDGVVYATDTFSPVLHKLPLGENGELPAADQVETIALDGITYSEGFNVNGITTTPDGEALLLVQTNTGLLYRVEESTGAADPVDVGEADLTWGDGMLLEGNTLYVVRNFPNTVAVLELNDTGTIADLTDELTDPRFDTPTTIARFGDRFYLPNARFAAEDPSSADFFVTAIPDAS</sequence>
<keyword evidence="1" id="KW-0732">Signal</keyword>
<dbReference type="Gene3D" id="2.130.10.10">
    <property type="entry name" value="YVTN repeat-like/Quinoprotein amine dehydrogenase"/>
    <property type="match status" value="1"/>
</dbReference>
<evidence type="ECO:0000313" key="3">
    <source>
        <dbReference type="Proteomes" id="UP001595712"/>
    </source>
</evidence>
<dbReference type="InterPro" id="IPR051200">
    <property type="entry name" value="Host-pathogen_enzymatic-act"/>
</dbReference>
<organism evidence="2 3">
    <name type="scientific">Glycomyces rhizosphaerae</name>
    <dbReference type="NCBI Taxonomy" id="2054422"/>
    <lineage>
        <taxon>Bacteria</taxon>
        <taxon>Bacillati</taxon>
        <taxon>Actinomycetota</taxon>
        <taxon>Actinomycetes</taxon>
        <taxon>Glycomycetales</taxon>
        <taxon>Glycomycetaceae</taxon>
        <taxon>Glycomyces</taxon>
    </lineage>
</organism>
<dbReference type="PANTHER" id="PTHR47197:SF3">
    <property type="entry name" value="DIHYDRO-HEME D1 DEHYDROGENASE"/>
    <property type="match status" value="1"/>
</dbReference>
<comment type="caution">
    <text evidence="2">The sequence shown here is derived from an EMBL/GenBank/DDBJ whole genome shotgun (WGS) entry which is preliminary data.</text>
</comment>
<dbReference type="EMBL" id="JBHRWO010000006">
    <property type="protein sequence ID" value="MFC3492131.1"/>
    <property type="molecule type" value="Genomic_DNA"/>
</dbReference>
<proteinExistence type="predicted"/>
<evidence type="ECO:0000256" key="1">
    <source>
        <dbReference type="SAM" id="SignalP"/>
    </source>
</evidence>
<feature type="signal peptide" evidence="1">
    <location>
        <begin position="1"/>
        <end position="28"/>
    </location>
</feature>
<dbReference type="Proteomes" id="UP001595712">
    <property type="component" value="Unassembled WGS sequence"/>
</dbReference>
<protein>
    <submittedName>
        <fullName evidence="2">SMP-30/gluconolactonase/LRE family protein</fullName>
    </submittedName>
</protein>
<reference evidence="3" key="1">
    <citation type="journal article" date="2019" name="Int. J. Syst. Evol. Microbiol.">
        <title>The Global Catalogue of Microorganisms (GCM) 10K type strain sequencing project: providing services to taxonomists for standard genome sequencing and annotation.</title>
        <authorList>
            <consortium name="The Broad Institute Genomics Platform"/>
            <consortium name="The Broad Institute Genome Sequencing Center for Infectious Disease"/>
            <person name="Wu L."/>
            <person name="Ma J."/>
        </authorList>
    </citation>
    <scope>NUCLEOTIDE SEQUENCE [LARGE SCALE GENOMIC DNA]</scope>
    <source>
        <strain evidence="3">CGMCC 4.7396</strain>
    </source>
</reference>
<dbReference type="InterPro" id="IPR015943">
    <property type="entry name" value="WD40/YVTN_repeat-like_dom_sf"/>
</dbReference>
<accession>A0ABV7PXB2</accession>
<feature type="chain" id="PRO_5045769904" evidence="1">
    <location>
        <begin position="29"/>
        <end position="323"/>
    </location>
</feature>
<gene>
    <name evidence="2" type="ORF">ACFO8M_06495</name>
</gene>
<name>A0ABV7PXB2_9ACTN</name>
<dbReference type="PANTHER" id="PTHR47197">
    <property type="entry name" value="PROTEIN NIRF"/>
    <property type="match status" value="1"/>
</dbReference>
<dbReference type="SUPFAM" id="SSF63829">
    <property type="entry name" value="Calcium-dependent phosphotriesterase"/>
    <property type="match status" value="1"/>
</dbReference>
<keyword evidence="3" id="KW-1185">Reference proteome</keyword>
<evidence type="ECO:0000313" key="2">
    <source>
        <dbReference type="EMBL" id="MFC3492131.1"/>
    </source>
</evidence>